<dbReference type="InterPro" id="IPR041685">
    <property type="entry name" value="AAA_GajA/Old/RecF-like"/>
</dbReference>
<dbReference type="GO" id="GO:0004519">
    <property type="term" value="F:endonuclease activity"/>
    <property type="evidence" value="ECO:0007669"/>
    <property type="project" value="UniProtKB-KW"/>
</dbReference>
<accession>K2J1G3</accession>
<feature type="domain" description="Endonuclease GajA/Old nuclease/RecF-like AAA" evidence="1">
    <location>
        <begin position="4"/>
        <end position="66"/>
    </location>
</feature>
<proteinExistence type="predicted"/>
<sequence>MITLSKIHVRGFRLLEDIEMSVEVGSTVIVGRNNSGKTSLTEVLDHFLGEQAGKFRLEDFSAGLRSAFISSKVDRDTGVLPASELLEKLPAISLDLTFTYGKGGLGPLSPFIIDLDPACTTAIARIEYSATIATIGALLDTPADPAVPLLIEPAPAAEPVVPVDPNTAFFRHLRTAIPDAYTLRVSAIDPTDPTNRRTFQSASELTALIRVGIVRAQRTLDPGKKGDPEVIGKLLSQLFRTANSAEAAQSDQDVVAQLKKSVSHVEAAMQSGFDTQLKGLLPALGMFGFPSLNDTELRPHTTIDIESVLTDNTRILYSGFDGVHLPEGYNGLGTRNLIYILLQLEAIHKVYRGLPTRPAVHLVFIEEPEAHLHPQMQEVFIAKLNEAVGALSARYPGDGVWPAQFIVSTHSSHLANAAAFEAIRYFLNVSTPIAGVRRTKVKDFRKGATKIPEPDRKFLQQYMTLTKCDLYFADKAILVEGATERILMPRIIRMIDKGIDAAKCLGSQYITTMEIGGAYAQKFFPLLEYLELKSIIVTDLDAVRLEGGRHRKCLCAEAGGTSNSALKAWFDKPDIQVTELLAKTPAEKTRGFYRIAYQIPEEGSAHCARSYEDALILANLADFGIAADADTASKAWEVAKGFGKSEEAIRFAVKEEDWNVPRYIREGLVWLSEPPPPLPPIPPLIEPPATIEVAAEAEE</sequence>
<keyword evidence="3" id="KW-0378">Hydrolase</keyword>
<dbReference type="Gene3D" id="3.40.50.300">
    <property type="entry name" value="P-loop containing nucleotide triphosphate hydrolases"/>
    <property type="match status" value="2"/>
</dbReference>
<dbReference type="Pfam" id="PF13175">
    <property type="entry name" value="AAA_15"/>
    <property type="match status" value="2"/>
</dbReference>
<dbReference type="PANTHER" id="PTHR43581">
    <property type="entry name" value="ATP/GTP PHOSPHATASE"/>
    <property type="match status" value="1"/>
</dbReference>
<dbReference type="STRING" id="1208323.B30_16583"/>
<dbReference type="PATRIC" id="fig|1208323.3.peg.3435"/>
<keyword evidence="3" id="KW-0255">Endonuclease</keyword>
<dbReference type="InterPro" id="IPR051396">
    <property type="entry name" value="Bact_Antivir_Def_Nuclease"/>
</dbReference>
<dbReference type="RefSeq" id="WP_009573302.1">
    <property type="nucleotide sequence ID" value="NZ_AMRK01000011.1"/>
</dbReference>
<keyword evidence="4" id="KW-1185">Reference proteome</keyword>
<comment type="caution">
    <text evidence="3">The sequence shown here is derived from an EMBL/GenBank/DDBJ whole genome shotgun (WGS) entry which is preliminary data.</text>
</comment>
<keyword evidence="3" id="KW-0540">Nuclease</keyword>
<organism evidence="3 4">
    <name type="scientific">Celeribacter baekdonensis B30</name>
    <dbReference type="NCBI Taxonomy" id="1208323"/>
    <lineage>
        <taxon>Bacteria</taxon>
        <taxon>Pseudomonadati</taxon>
        <taxon>Pseudomonadota</taxon>
        <taxon>Alphaproteobacteria</taxon>
        <taxon>Rhodobacterales</taxon>
        <taxon>Roseobacteraceae</taxon>
        <taxon>Celeribacter</taxon>
    </lineage>
</organism>
<dbReference type="AlphaFoldDB" id="K2J1G3"/>
<evidence type="ECO:0000259" key="1">
    <source>
        <dbReference type="Pfam" id="PF13175"/>
    </source>
</evidence>
<dbReference type="SUPFAM" id="SSF52540">
    <property type="entry name" value="P-loop containing nucleoside triphosphate hydrolases"/>
    <property type="match status" value="1"/>
</dbReference>
<dbReference type="InterPro" id="IPR027417">
    <property type="entry name" value="P-loop_NTPase"/>
</dbReference>
<evidence type="ECO:0000313" key="3">
    <source>
        <dbReference type="EMBL" id="EKE68983.1"/>
    </source>
</evidence>
<dbReference type="eggNOG" id="COG3593">
    <property type="taxonomic scope" value="Bacteria"/>
</dbReference>
<dbReference type="Proteomes" id="UP000006762">
    <property type="component" value="Unassembled WGS sequence"/>
</dbReference>
<feature type="domain" description="OLD protein-like TOPRIM" evidence="2">
    <location>
        <begin position="472"/>
        <end position="541"/>
    </location>
</feature>
<dbReference type="InterPro" id="IPR034139">
    <property type="entry name" value="TOPRIM_OLD"/>
</dbReference>
<feature type="domain" description="Endonuclease GajA/Old nuclease/RecF-like AAA" evidence="1">
    <location>
        <begin position="208"/>
        <end position="415"/>
    </location>
</feature>
<evidence type="ECO:0000313" key="4">
    <source>
        <dbReference type="Proteomes" id="UP000006762"/>
    </source>
</evidence>
<dbReference type="Pfam" id="PF20469">
    <property type="entry name" value="OLD-like_TOPRIM"/>
    <property type="match status" value="1"/>
</dbReference>
<protein>
    <submittedName>
        <fullName evidence="3">ATP-dependent OLD family endonuclease</fullName>
    </submittedName>
</protein>
<reference evidence="3 4" key="1">
    <citation type="submission" date="2012-09" db="EMBL/GenBank/DDBJ databases">
        <title>Celeribacter baekdonensis B30 Genome Sequencing.</title>
        <authorList>
            <person name="Wang W."/>
        </authorList>
    </citation>
    <scope>NUCLEOTIDE SEQUENCE [LARGE SCALE GENOMIC DNA]</scope>
    <source>
        <strain evidence="3 4">B30</strain>
    </source>
</reference>
<dbReference type="CDD" id="cd01026">
    <property type="entry name" value="TOPRIM_OLD"/>
    <property type="match status" value="1"/>
</dbReference>
<dbReference type="eggNOG" id="COG0419">
    <property type="taxonomic scope" value="Bacteria"/>
</dbReference>
<dbReference type="EMBL" id="AMRK01000011">
    <property type="protein sequence ID" value="EKE68983.1"/>
    <property type="molecule type" value="Genomic_DNA"/>
</dbReference>
<gene>
    <name evidence="3" type="ORF">B30_16583</name>
</gene>
<dbReference type="PANTHER" id="PTHR43581:SF2">
    <property type="entry name" value="EXCINUCLEASE ATPASE SUBUNIT"/>
    <property type="match status" value="1"/>
</dbReference>
<evidence type="ECO:0000259" key="2">
    <source>
        <dbReference type="Pfam" id="PF20469"/>
    </source>
</evidence>
<name>K2J1G3_9RHOB</name>